<evidence type="ECO:0000313" key="2">
    <source>
        <dbReference type="Proteomes" id="UP000037510"/>
    </source>
</evidence>
<accession>A0A0L7LUX8</accession>
<dbReference type="Proteomes" id="UP000037510">
    <property type="component" value="Unassembled WGS sequence"/>
</dbReference>
<dbReference type="OrthoDB" id="7032324at2759"/>
<organism evidence="1 2">
    <name type="scientific">Operophtera brumata</name>
    <name type="common">Winter moth</name>
    <name type="synonym">Phalaena brumata</name>
    <dbReference type="NCBI Taxonomy" id="104452"/>
    <lineage>
        <taxon>Eukaryota</taxon>
        <taxon>Metazoa</taxon>
        <taxon>Ecdysozoa</taxon>
        <taxon>Arthropoda</taxon>
        <taxon>Hexapoda</taxon>
        <taxon>Insecta</taxon>
        <taxon>Pterygota</taxon>
        <taxon>Neoptera</taxon>
        <taxon>Endopterygota</taxon>
        <taxon>Lepidoptera</taxon>
        <taxon>Glossata</taxon>
        <taxon>Ditrysia</taxon>
        <taxon>Geometroidea</taxon>
        <taxon>Geometridae</taxon>
        <taxon>Larentiinae</taxon>
        <taxon>Operophtera</taxon>
    </lineage>
</organism>
<proteinExistence type="predicted"/>
<comment type="caution">
    <text evidence="1">The sequence shown here is derived from an EMBL/GenBank/DDBJ whole genome shotgun (WGS) entry which is preliminary data.</text>
</comment>
<dbReference type="EMBL" id="JTDY01000038">
    <property type="protein sequence ID" value="KOB79257.1"/>
    <property type="molecule type" value="Genomic_DNA"/>
</dbReference>
<gene>
    <name evidence="1" type="ORF">OBRU01_00122</name>
</gene>
<dbReference type="AlphaFoldDB" id="A0A0L7LUX8"/>
<reference evidence="1 2" key="1">
    <citation type="journal article" date="2015" name="Genome Biol. Evol.">
        <title>The genome of winter moth (Operophtera brumata) provides a genomic perspective on sexual dimorphism and phenology.</title>
        <authorList>
            <person name="Derks M.F."/>
            <person name="Smit S."/>
            <person name="Salis L."/>
            <person name="Schijlen E."/>
            <person name="Bossers A."/>
            <person name="Mateman C."/>
            <person name="Pijl A.S."/>
            <person name="de Ridder D."/>
            <person name="Groenen M.A."/>
            <person name="Visser M.E."/>
            <person name="Megens H.J."/>
        </authorList>
    </citation>
    <scope>NUCLEOTIDE SEQUENCE [LARGE SCALE GENOMIC DNA]</scope>
    <source>
        <strain evidence="1">WM2013NL</strain>
        <tissue evidence="1">Head and thorax</tissue>
    </source>
</reference>
<protein>
    <submittedName>
        <fullName evidence="1">Arsenate reductase</fullName>
    </submittedName>
</protein>
<keyword evidence="2" id="KW-1185">Reference proteome</keyword>
<evidence type="ECO:0000313" key="1">
    <source>
        <dbReference type="EMBL" id="KOB79257.1"/>
    </source>
</evidence>
<sequence length="82" mass="8946">MDSVAPSDSESNVSGFMGYSDKNCKTLYSSLIQNMTLINQDILQIEKNLTNIVAQSGPLEGQLSLLLQKMPKPGVNVPMETE</sequence>
<name>A0A0L7LUX8_OPEBR</name>